<keyword evidence="1" id="KW-0560">Oxidoreductase</keyword>
<proteinExistence type="predicted"/>
<dbReference type="InterPro" id="IPR050982">
    <property type="entry name" value="Auxin_biosynth/cation_transpt"/>
</dbReference>
<accession>A0A559MN99</accession>
<dbReference type="PANTHER" id="PTHR43539:SF24">
    <property type="entry name" value="FAD_NAD(P)-BINDING DOMAIN-CONTAINING PROTEIN-RELATED"/>
    <property type="match status" value="1"/>
</dbReference>
<keyword evidence="4" id="KW-1185">Reference proteome</keyword>
<dbReference type="Proteomes" id="UP000315522">
    <property type="component" value="Unassembled WGS sequence"/>
</dbReference>
<dbReference type="Gene3D" id="3.50.50.60">
    <property type="entry name" value="FAD/NAD(P)-binding domain"/>
    <property type="match status" value="1"/>
</dbReference>
<protein>
    <submittedName>
        <fullName evidence="3">Putative indole-3-pyruvate monooxygenase</fullName>
    </submittedName>
</protein>
<comment type="caution">
    <text evidence="3">The sequence shown here is derived from an EMBL/GenBank/DDBJ whole genome shotgun (WGS) entry which is preliminary data.</text>
</comment>
<dbReference type="PANTHER" id="PTHR43539">
    <property type="entry name" value="FLAVIN-BINDING MONOOXYGENASE-LIKE PROTEIN (AFU_ORTHOLOGUE AFUA_4G09220)"/>
    <property type="match status" value="1"/>
</dbReference>
<feature type="region of interest" description="Disordered" evidence="2">
    <location>
        <begin position="1"/>
        <end position="20"/>
    </location>
</feature>
<dbReference type="AlphaFoldDB" id="A0A559MN99"/>
<dbReference type="GO" id="GO:0004497">
    <property type="term" value="F:monooxygenase activity"/>
    <property type="evidence" value="ECO:0007669"/>
    <property type="project" value="UniProtKB-KW"/>
</dbReference>
<evidence type="ECO:0000256" key="1">
    <source>
        <dbReference type="ARBA" id="ARBA00023002"/>
    </source>
</evidence>
<evidence type="ECO:0000256" key="2">
    <source>
        <dbReference type="SAM" id="MobiDB-lite"/>
    </source>
</evidence>
<keyword evidence="3" id="KW-0503">Monooxygenase</keyword>
<organism evidence="3 4">
    <name type="scientific">Lachnellula willkommii</name>
    <dbReference type="NCBI Taxonomy" id="215461"/>
    <lineage>
        <taxon>Eukaryota</taxon>
        <taxon>Fungi</taxon>
        <taxon>Dikarya</taxon>
        <taxon>Ascomycota</taxon>
        <taxon>Pezizomycotina</taxon>
        <taxon>Leotiomycetes</taxon>
        <taxon>Helotiales</taxon>
        <taxon>Lachnaceae</taxon>
        <taxon>Lachnellula</taxon>
    </lineage>
</organism>
<evidence type="ECO:0000313" key="3">
    <source>
        <dbReference type="EMBL" id="TVY94431.1"/>
    </source>
</evidence>
<evidence type="ECO:0000313" key="4">
    <source>
        <dbReference type="Proteomes" id="UP000315522"/>
    </source>
</evidence>
<gene>
    <name evidence="3" type="primary">YUC8</name>
    <name evidence="3" type="ORF">LAWI1_G000756</name>
</gene>
<dbReference type="SUPFAM" id="SSF51905">
    <property type="entry name" value="FAD/NAD(P)-binding domain"/>
    <property type="match status" value="2"/>
</dbReference>
<dbReference type="Pfam" id="PF13738">
    <property type="entry name" value="Pyr_redox_3"/>
    <property type="match status" value="1"/>
</dbReference>
<dbReference type="InterPro" id="IPR036188">
    <property type="entry name" value="FAD/NAD-bd_sf"/>
</dbReference>
<dbReference type="GO" id="GO:0050660">
    <property type="term" value="F:flavin adenine dinucleotide binding"/>
    <property type="evidence" value="ECO:0007669"/>
    <property type="project" value="TreeGrafter"/>
</dbReference>
<reference evidence="3 4" key="1">
    <citation type="submission" date="2018-05" db="EMBL/GenBank/DDBJ databases">
        <title>Genome sequencing and assembly of the regulated plant pathogen Lachnellula willkommii and related sister species for the development of diagnostic species identification markers.</title>
        <authorList>
            <person name="Giroux E."/>
            <person name="Bilodeau G."/>
        </authorList>
    </citation>
    <scope>NUCLEOTIDE SEQUENCE [LARGE SCALE GENOMIC DNA]</scope>
    <source>
        <strain evidence="3 4">CBS 172.35</strain>
    </source>
</reference>
<dbReference type="EMBL" id="QGML01000010">
    <property type="protein sequence ID" value="TVY94431.1"/>
    <property type="molecule type" value="Genomic_DNA"/>
</dbReference>
<keyword evidence="3" id="KW-0670">Pyruvate</keyword>
<dbReference type="PRINTS" id="PR00411">
    <property type="entry name" value="PNDRDTASEI"/>
</dbReference>
<sequence>MESAAAPLPSLVLHDPSTRDEIDPRSITKTWLESLQSKISQGQLQDVSDLFIDASWWRDIVGLSWNITTKRGTSKISQYLQTQAPKSGFGKFAVIQQGVLQPRLSDLGGLIWIESGFTFETKAGTGRGILRLSNTGPRQWKAWIVHTTLEELKGFPEHPPQEISTHHETKDIQVLIIGAGQSGLALAARLKALNVKTLTVDKGLQIGDSWKNRYKSLKSHTPRYTDHYPYLDFPTDFPEFLARNDIISWMDHYQKSMGLNVELGVTVGKINYDNLLRHYAVEIESQDGTKRVVTPRHVVLATGLFSDTPVRPEFENEGSFNGQIYHSSSHQSASQIPNLEGKKIVIVGAGTSAHDIAQDFVTCGAKTVAMIQRSPQFVLSTEAQDNFVFAGWKMMPTRDADLVGTSFPQAIALTLIVGATQMMAQHDAALLAEMEKAGMAIKRGEDGIGLLHHQLLKGGHFYIDQGACKMIADGRIKVQQSQEGVKGFDQKSVVLGNGTRVEADVVVLATGFHPAAHLTERIMGKEFSAKVGEVGSLDDEDERVAWWRPSAAAPGFWYMTGSLLWSRTFSKPLALQIKAIEEGLNPDHYPSPA</sequence>
<name>A0A559MN99_9HELO</name>